<protein>
    <recommendedName>
        <fullName evidence="4">Josephin-like protein</fullName>
    </recommendedName>
</protein>
<organism evidence="2 3">
    <name type="scientific">Gossypium aridum</name>
    <name type="common">American cotton</name>
    <name type="synonym">Erioxylum aridum</name>
    <dbReference type="NCBI Taxonomy" id="34290"/>
    <lineage>
        <taxon>Eukaryota</taxon>
        <taxon>Viridiplantae</taxon>
        <taxon>Streptophyta</taxon>
        <taxon>Embryophyta</taxon>
        <taxon>Tracheophyta</taxon>
        <taxon>Spermatophyta</taxon>
        <taxon>Magnoliopsida</taxon>
        <taxon>eudicotyledons</taxon>
        <taxon>Gunneridae</taxon>
        <taxon>Pentapetalae</taxon>
        <taxon>rosids</taxon>
        <taxon>malvids</taxon>
        <taxon>Malvales</taxon>
        <taxon>Malvaceae</taxon>
        <taxon>Malvoideae</taxon>
        <taxon>Gossypium</taxon>
    </lineage>
</organism>
<feature type="compositionally biased region" description="Basic residues" evidence="1">
    <location>
        <begin position="57"/>
        <end position="70"/>
    </location>
</feature>
<accession>A0A7J8XH78</accession>
<dbReference type="AlphaFoldDB" id="A0A7J8XH78"/>
<sequence length="127" mass="14420">MEKKTRGSPKIMKSSILCMPGFKSNNKNSKRLSPVTLLERFREAVFRLIMLSALSKASHHHHHHHHHHHQSSSSTVPRRYYPADAHHNEAVADCIEFIKKKSSRESRASSSNMDAATSEIVMPVPVM</sequence>
<dbReference type="PANTHER" id="PTHR35111:SF1">
    <property type="entry name" value="OS04G0115900 PROTEIN"/>
    <property type="match status" value="1"/>
</dbReference>
<name>A0A7J8XH78_GOSAI</name>
<evidence type="ECO:0000256" key="1">
    <source>
        <dbReference type="SAM" id="MobiDB-lite"/>
    </source>
</evidence>
<evidence type="ECO:0000313" key="3">
    <source>
        <dbReference type="Proteomes" id="UP000593577"/>
    </source>
</evidence>
<gene>
    <name evidence="2" type="ORF">Goari_014215</name>
</gene>
<comment type="caution">
    <text evidence="2">The sequence shown here is derived from an EMBL/GenBank/DDBJ whole genome shotgun (WGS) entry which is preliminary data.</text>
</comment>
<keyword evidence="3" id="KW-1185">Reference proteome</keyword>
<reference evidence="2 3" key="1">
    <citation type="journal article" date="2019" name="Genome Biol. Evol.">
        <title>Insights into the evolution of the New World diploid cottons (Gossypium, subgenus Houzingenia) based on genome sequencing.</title>
        <authorList>
            <person name="Grover C.E."/>
            <person name="Arick M.A. 2nd"/>
            <person name="Thrash A."/>
            <person name="Conover J.L."/>
            <person name="Sanders W.S."/>
            <person name="Peterson D.G."/>
            <person name="Frelichowski J.E."/>
            <person name="Scheffler J.A."/>
            <person name="Scheffler B.E."/>
            <person name="Wendel J.F."/>
        </authorList>
    </citation>
    <scope>NUCLEOTIDE SEQUENCE [LARGE SCALE GENOMIC DNA]</scope>
    <source>
        <strain evidence="2">185</strain>
        <tissue evidence="2">Leaf</tissue>
    </source>
</reference>
<dbReference type="PANTHER" id="PTHR35111">
    <property type="entry name" value="F10A5.9-RELATED"/>
    <property type="match status" value="1"/>
</dbReference>
<feature type="region of interest" description="Disordered" evidence="1">
    <location>
        <begin position="57"/>
        <end position="77"/>
    </location>
</feature>
<dbReference type="EMBL" id="JABFAA010000007">
    <property type="protein sequence ID" value="MBA0686623.1"/>
    <property type="molecule type" value="Genomic_DNA"/>
</dbReference>
<evidence type="ECO:0008006" key="4">
    <source>
        <dbReference type="Google" id="ProtNLM"/>
    </source>
</evidence>
<dbReference type="Proteomes" id="UP000593577">
    <property type="component" value="Unassembled WGS sequence"/>
</dbReference>
<proteinExistence type="predicted"/>
<evidence type="ECO:0000313" key="2">
    <source>
        <dbReference type="EMBL" id="MBA0686623.1"/>
    </source>
</evidence>